<accession>A6TT80</accession>
<dbReference type="STRING" id="293826.Amet_3260"/>
<evidence type="ECO:0000313" key="2">
    <source>
        <dbReference type="EMBL" id="ABR49398.1"/>
    </source>
</evidence>
<sequence>MKKRIIVITSIAAITVASIGGMAFAQSNNEFVAENRPVAITEQTTTNQGAIDQGIAEQKNVEQGDTGIRSNTSCHGDDNMIEIMKENGFEDMAVYMEEGNFEAMNERMNNLSEEDYDNMLQLMNENGYGNMAQMMESIGREGMLEMHQSMNNGKNHHAGGMGRMMGNF</sequence>
<organism evidence="2 3">
    <name type="scientific">Alkaliphilus metalliredigens (strain QYMF)</name>
    <dbReference type="NCBI Taxonomy" id="293826"/>
    <lineage>
        <taxon>Bacteria</taxon>
        <taxon>Bacillati</taxon>
        <taxon>Bacillota</taxon>
        <taxon>Clostridia</taxon>
        <taxon>Peptostreptococcales</taxon>
        <taxon>Natronincolaceae</taxon>
        <taxon>Alkaliphilus</taxon>
    </lineage>
</organism>
<keyword evidence="3" id="KW-1185">Reference proteome</keyword>
<evidence type="ECO:0000313" key="3">
    <source>
        <dbReference type="Proteomes" id="UP000001572"/>
    </source>
</evidence>
<dbReference type="eggNOG" id="ENOG50333MJ">
    <property type="taxonomic scope" value="Bacteria"/>
</dbReference>
<gene>
    <name evidence="2" type="ordered locus">Amet_3260</name>
</gene>
<dbReference type="EMBL" id="CP000724">
    <property type="protein sequence ID" value="ABR49398.1"/>
    <property type="molecule type" value="Genomic_DNA"/>
</dbReference>
<dbReference type="Proteomes" id="UP000001572">
    <property type="component" value="Chromosome"/>
</dbReference>
<reference evidence="3" key="1">
    <citation type="journal article" date="2016" name="Genome Announc.">
        <title>Complete genome sequence of Alkaliphilus metalliredigens strain QYMF, an alkaliphilic and metal-reducing bacterium isolated from borax-contaminated leachate ponds.</title>
        <authorList>
            <person name="Hwang C."/>
            <person name="Copeland A."/>
            <person name="Lucas S."/>
            <person name="Lapidus A."/>
            <person name="Barry K."/>
            <person name="Detter J.C."/>
            <person name="Glavina Del Rio T."/>
            <person name="Hammon N."/>
            <person name="Israni S."/>
            <person name="Dalin E."/>
            <person name="Tice H."/>
            <person name="Pitluck S."/>
            <person name="Chertkov O."/>
            <person name="Brettin T."/>
            <person name="Bruce D."/>
            <person name="Han C."/>
            <person name="Schmutz J."/>
            <person name="Larimer F."/>
            <person name="Land M.L."/>
            <person name="Hauser L."/>
            <person name="Kyrpides N."/>
            <person name="Mikhailova N."/>
            <person name="Ye Q."/>
            <person name="Zhou J."/>
            <person name="Richardson P."/>
            <person name="Fields M.W."/>
        </authorList>
    </citation>
    <scope>NUCLEOTIDE SEQUENCE [LARGE SCALE GENOMIC DNA]</scope>
    <source>
        <strain evidence="3">QYMF</strain>
    </source>
</reference>
<evidence type="ECO:0000256" key="1">
    <source>
        <dbReference type="SAM" id="SignalP"/>
    </source>
</evidence>
<dbReference type="OrthoDB" id="1931737at2"/>
<proteinExistence type="predicted"/>
<feature type="signal peptide" evidence="1">
    <location>
        <begin position="1"/>
        <end position="25"/>
    </location>
</feature>
<protein>
    <submittedName>
        <fullName evidence="2">Uncharacterized protein</fullName>
    </submittedName>
</protein>
<dbReference type="HOGENOM" id="CLU_144603_0_0_9"/>
<dbReference type="RefSeq" id="WP_012064363.1">
    <property type="nucleotide sequence ID" value="NC_009633.1"/>
</dbReference>
<dbReference type="KEGG" id="amt:Amet_3260"/>
<dbReference type="AlphaFoldDB" id="A6TT80"/>
<feature type="chain" id="PRO_5002702964" evidence="1">
    <location>
        <begin position="26"/>
        <end position="168"/>
    </location>
</feature>
<keyword evidence="1" id="KW-0732">Signal</keyword>
<name>A6TT80_ALKMQ</name>